<dbReference type="Proteomes" id="UP001500227">
    <property type="component" value="Unassembled WGS sequence"/>
</dbReference>
<feature type="transmembrane region" description="Helical" evidence="6">
    <location>
        <begin position="86"/>
        <end position="111"/>
    </location>
</feature>
<keyword evidence="4 6" id="KW-1133">Transmembrane helix</keyword>
<reference evidence="8" key="1">
    <citation type="journal article" date="2019" name="Int. J. Syst. Evol. Microbiol.">
        <title>The Global Catalogue of Microorganisms (GCM) 10K type strain sequencing project: providing services to taxonomists for standard genome sequencing and annotation.</title>
        <authorList>
            <consortium name="The Broad Institute Genomics Platform"/>
            <consortium name="The Broad Institute Genome Sequencing Center for Infectious Disease"/>
            <person name="Wu L."/>
            <person name="Ma J."/>
        </authorList>
    </citation>
    <scope>NUCLEOTIDE SEQUENCE [LARGE SCALE GENOMIC DNA]</scope>
    <source>
        <strain evidence="8">JCM 18423</strain>
    </source>
</reference>
<dbReference type="PANTHER" id="PTHR30250">
    <property type="entry name" value="PST FAMILY PREDICTED COLANIC ACID TRANSPORTER"/>
    <property type="match status" value="1"/>
</dbReference>
<keyword evidence="3 6" id="KW-0812">Transmembrane</keyword>
<evidence type="ECO:0000256" key="1">
    <source>
        <dbReference type="ARBA" id="ARBA00004651"/>
    </source>
</evidence>
<keyword evidence="8" id="KW-1185">Reference proteome</keyword>
<dbReference type="RefSeq" id="WP_345370146.1">
    <property type="nucleotide sequence ID" value="NZ_BAABKD010000008.1"/>
</dbReference>
<feature type="transmembrane region" description="Helical" evidence="6">
    <location>
        <begin position="16"/>
        <end position="35"/>
    </location>
</feature>
<name>A0ABP9M0P2_9BURK</name>
<dbReference type="InterPro" id="IPR050833">
    <property type="entry name" value="Poly_Biosynth_Transport"/>
</dbReference>
<feature type="transmembrane region" description="Helical" evidence="6">
    <location>
        <begin position="282"/>
        <end position="304"/>
    </location>
</feature>
<evidence type="ECO:0000313" key="8">
    <source>
        <dbReference type="Proteomes" id="UP001500227"/>
    </source>
</evidence>
<evidence type="ECO:0000313" key="7">
    <source>
        <dbReference type="EMBL" id="GAA5088589.1"/>
    </source>
</evidence>
<dbReference type="EMBL" id="BAABKD010000008">
    <property type="protein sequence ID" value="GAA5088589.1"/>
    <property type="molecule type" value="Genomic_DNA"/>
</dbReference>
<sequence>MLKKLTSHRLFKNTSALIIMQLFTYVAPFIVLPYLSRTLGADGFGLMIAALSLTVISNVCTDFGFNLSATYLISRKQNQIRYISKVITAIYSLKLLLLALVFFGIALYLIFAVNYTALAIAAIYLTVFFQAFMSPWLFQGIEKMKLITYSTIASRMVYVVIVFLLVKHKDDYDLALMCNAIATMLACLLANWLIKREGFSFVKPSKRLIKLMLVHSSQFFASRVFYTGSASVGVLVLAGHVASAQVGFYGASEKLYNAFKSLIYPFSQALYPYMANTGNSKLLLKVVAGLSLVMLVPASIGYIYADWVLTLLFGAEFTQGSEILRVFILTGFVGFVSVFMGYPAFASLRRVDIANKSVMISGGFLFLTLIVLYFLEGITAINVAYSVLVAECISLSIRVIMFIKLTSKLKWTK</sequence>
<evidence type="ECO:0000256" key="4">
    <source>
        <dbReference type="ARBA" id="ARBA00022989"/>
    </source>
</evidence>
<feature type="transmembrane region" description="Helical" evidence="6">
    <location>
        <begin position="381"/>
        <end position="403"/>
    </location>
</feature>
<comment type="caution">
    <text evidence="7">The sequence shown here is derived from an EMBL/GenBank/DDBJ whole genome shotgun (WGS) entry which is preliminary data.</text>
</comment>
<keyword evidence="2" id="KW-1003">Cell membrane</keyword>
<dbReference type="InterPro" id="IPR002797">
    <property type="entry name" value="Polysacc_synth"/>
</dbReference>
<evidence type="ECO:0000256" key="6">
    <source>
        <dbReference type="SAM" id="Phobius"/>
    </source>
</evidence>
<keyword evidence="5 6" id="KW-0472">Membrane</keyword>
<feature type="transmembrane region" description="Helical" evidence="6">
    <location>
        <begin position="146"/>
        <end position="166"/>
    </location>
</feature>
<feature type="transmembrane region" description="Helical" evidence="6">
    <location>
        <begin position="357"/>
        <end position="375"/>
    </location>
</feature>
<evidence type="ECO:0000256" key="3">
    <source>
        <dbReference type="ARBA" id="ARBA00022692"/>
    </source>
</evidence>
<accession>A0ABP9M0P2</accession>
<feature type="transmembrane region" description="Helical" evidence="6">
    <location>
        <begin position="172"/>
        <end position="194"/>
    </location>
</feature>
<protein>
    <submittedName>
        <fullName evidence="7">Oligosaccharide flippase family protein</fullName>
    </submittedName>
</protein>
<evidence type="ECO:0000256" key="2">
    <source>
        <dbReference type="ARBA" id="ARBA00022475"/>
    </source>
</evidence>
<feature type="transmembrane region" description="Helical" evidence="6">
    <location>
        <begin position="47"/>
        <end position="74"/>
    </location>
</feature>
<dbReference type="PANTHER" id="PTHR30250:SF11">
    <property type="entry name" value="O-ANTIGEN TRANSPORTER-RELATED"/>
    <property type="match status" value="1"/>
</dbReference>
<gene>
    <name evidence="7" type="ORF">GCM10023337_10350</name>
</gene>
<comment type="subcellular location">
    <subcellularLocation>
        <location evidence="1">Cell membrane</location>
        <topology evidence="1">Multi-pass membrane protein</topology>
    </subcellularLocation>
</comment>
<dbReference type="Pfam" id="PF01943">
    <property type="entry name" value="Polysacc_synt"/>
    <property type="match status" value="1"/>
</dbReference>
<proteinExistence type="predicted"/>
<feature type="transmembrane region" description="Helical" evidence="6">
    <location>
        <begin position="117"/>
        <end position="139"/>
    </location>
</feature>
<feature type="transmembrane region" description="Helical" evidence="6">
    <location>
        <begin position="324"/>
        <end position="345"/>
    </location>
</feature>
<organism evidence="7 8">
    <name type="scientific">Paenalcaligenes hermetiae</name>
    <dbReference type="NCBI Taxonomy" id="1157987"/>
    <lineage>
        <taxon>Bacteria</taxon>
        <taxon>Pseudomonadati</taxon>
        <taxon>Pseudomonadota</taxon>
        <taxon>Betaproteobacteria</taxon>
        <taxon>Burkholderiales</taxon>
        <taxon>Alcaligenaceae</taxon>
        <taxon>Paenalcaligenes</taxon>
    </lineage>
</organism>
<evidence type="ECO:0000256" key="5">
    <source>
        <dbReference type="ARBA" id="ARBA00023136"/>
    </source>
</evidence>